<evidence type="ECO:0000256" key="2">
    <source>
        <dbReference type="ARBA" id="ARBA00023002"/>
    </source>
</evidence>
<sequence>MTDETPVAVVIGATGGIGSATGRILSSRGYRLMLVSRSEEKLHAQAGELDAEYFVSDATQFDQVEAATKQAQEAFGQVDSIINCVGSLILKPAHLTTQKELEQTLALNVTTAFAAIRAASTVMRERGGSVILFSSAAARIGLTNHEAIAAAKGAVEGLIKSAAATYAGKNIRVNGIAPGLVETPLTEVIWSRPRSAETSKALHPLGRLGKPEEIASLAAWLVDPQNSWITGQVIGIDGGLASLKTG</sequence>
<dbReference type="SUPFAM" id="SSF51735">
    <property type="entry name" value="NAD(P)-binding Rossmann-fold domains"/>
    <property type="match status" value="1"/>
</dbReference>
<dbReference type="PRINTS" id="PR00081">
    <property type="entry name" value="GDHRDH"/>
</dbReference>
<comment type="similarity">
    <text evidence="1">Belongs to the short-chain dehydrogenases/reductases (SDR) family.</text>
</comment>
<protein>
    <submittedName>
        <fullName evidence="4">Oxidoreductase</fullName>
    </submittedName>
</protein>
<dbReference type="InterPro" id="IPR036291">
    <property type="entry name" value="NAD(P)-bd_dom_sf"/>
</dbReference>
<evidence type="ECO:0000256" key="1">
    <source>
        <dbReference type="ARBA" id="ARBA00006484"/>
    </source>
</evidence>
<organism evidence="4 5">
    <name type="scientific">Blastopirellula marina</name>
    <dbReference type="NCBI Taxonomy" id="124"/>
    <lineage>
        <taxon>Bacteria</taxon>
        <taxon>Pseudomonadati</taxon>
        <taxon>Planctomycetota</taxon>
        <taxon>Planctomycetia</taxon>
        <taxon>Pirellulales</taxon>
        <taxon>Pirellulaceae</taxon>
        <taxon>Blastopirellula</taxon>
    </lineage>
</organism>
<dbReference type="FunFam" id="3.40.50.720:FF:000084">
    <property type="entry name" value="Short-chain dehydrogenase reductase"/>
    <property type="match status" value="1"/>
</dbReference>
<dbReference type="Gene3D" id="3.40.50.720">
    <property type="entry name" value="NAD(P)-binding Rossmann-like Domain"/>
    <property type="match status" value="1"/>
</dbReference>
<dbReference type="PANTHER" id="PTHR43477">
    <property type="entry name" value="DIHYDROANTICAPSIN 7-DEHYDROGENASE"/>
    <property type="match status" value="1"/>
</dbReference>
<proteinExistence type="inferred from homology"/>
<keyword evidence="2" id="KW-0560">Oxidoreductase</keyword>
<dbReference type="Proteomes" id="UP000240009">
    <property type="component" value="Unassembled WGS sequence"/>
</dbReference>
<dbReference type="InterPro" id="IPR057326">
    <property type="entry name" value="KR_dom"/>
</dbReference>
<dbReference type="AlphaFoldDB" id="A0A2S8EZT4"/>
<dbReference type="EMBL" id="PUIA01000094">
    <property type="protein sequence ID" value="PQO25154.1"/>
    <property type="molecule type" value="Genomic_DNA"/>
</dbReference>
<dbReference type="PANTHER" id="PTHR43477:SF1">
    <property type="entry name" value="DIHYDROANTICAPSIN 7-DEHYDROGENASE"/>
    <property type="match status" value="1"/>
</dbReference>
<dbReference type="InterPro" id="IPR002347">
    <property type="entry name" value="SDR_fam"/>
</dbReference>
<dbReference type="OrthoDB" id="9803333at2"/>
<accession>A0A2S8EZT4</accession>
<dbReference type="CDD" id="cd05233">
    <property type="entry name" value="SDR_c"/>
    <property type="match status" value="1"/>
</dbReference>
<evidence type="ECO:0000313" key="5">
    <source>
        <dbReference type="Proteomes" id="UP000240009"/>
    </source>
</evidence>
<comment type="caution">
    <text evidence="4">The sequence shown here is derived from an EMBL/GenBank/DDBJ whole genome shotgun (WGS) entry which is preliminary data.</text>
</comment>
<reference evidence="4 5" key="1">
    <citation type="submission" date="2018-02" db="EMBL/GenBank/DDBJ databases">
        <title>Comparative genomes isolates from brazilian mangrove.</title>
        <authorList>
            <person name="Araujo J.E."/>
            <person name="Taketani R.G."/>
            <person name="Silva M.C.P."/>
            <person name="Loureco M.V."/>
            <person name="Andreote F.D."/>
        </authorList>
    </citation>
    <scope>NUCLEOTIDE SEQUENCE [LARGE SCALE GENOMIC DNA]</scope>
    <source>
        <strain evidence="4 5">HEX-2 MGV</strain>
    </source>
</reference>
<name>A0A2S8EZT4_9BACT</name>
<dbReference type="SMART" id="SM00822">
    <property type="entry name" value="PKS_KR"/>
    <property type="match status" value="1"/>
</dbReference>
<evidence type="ECO:0000259" key="3">
    <source>
        <dbReference type="SMART" id="SM00822"/>
    </source>
</evidence>
<dbReference type="InterPro" id="IPR051122">
    <property type="entry name" value="SDR_DHRS6-like"/>
</dbReference>
<evidence type="ECO:0000313" key="4">
    <source>
        <dbReference type="EMBL" id="PQO25154.1"/>
    </source>
</evidence>
<dbReference type="GO" id="GO:0016491">
    <property type="term" value="F:oxidoreductase activity"/>
    <property type="evidence" value="ECO:0007669"/>
    <property type="project" value="UniProtKB-KW"/>
</dbReference>
<gene>
    <name evidence="4" type="ORF">C5Y96_26805</name>
</gene>
<feature type="domain" description="Ketoreductase" evidence="3">
    <location>
        <begin position="6"/>
        <end position="179"/>
    </location>
</feature>
<dbReference type="Pfam" id="PF13561">
    <property type="entry name" value="adh_short_C2"/>
    <property type="match status" value="1"/>
</dbReference>